<feature type="repeat" description="ANK" evidence="2">
    <location>
        <begin position="968"/>
        <end position="1003"/>
    </location>
</feature>
<dbReference type="Pfam" id="PF24883">
    <property type="entry name" value="NPHP3_N"/>
    <property type="match status" value="1"/>
</dbReference>
<dbReference type="SUPFAM" id="SSF53167">
    <property type="entry name" value="Purine and uridine phosphorylases"/>
    <property type="match status" value="1"/>
</dbReference>
<evidence type="ECO:0000259" key="3">
    <source>
        <dbReference type="Pfam" id="PF22939"/>
    </source>
</evidence>
<dbReference type="InterPro" id="IPR002110">
    <property type="entry name" value="Ankyrin_rpt"/>
</dbReference>
<dbReference type="Pfam" id="PF12796">
    <property type="entry name" value="Ank_2"/>
    <property type="match status" value="4"/>
</dbReference>
<feature type="repeat" description="ANK" evidence="2">
    <location>
        <begin position="1359"/>
        <end position="1393"/>
    </location>
</feature>
<evidence type="ECO:0000313" key="6">
    <source>
        <dbReference type="Proteomes" id="UP000326198"/>
    </source>
</evidence>
<evidence type="ECO:0000313" key="5">
    <source>
        <dbReference type="EMBL" id="KAE8374950.1"/>
    </source>
</evidence>
<keyword evidence="1" id="KW-0677">Repeat</keyword>
<dbReference type="PRINTS" id="PR01415">
    <property type="entry name" value="ANKYRIN"/>
</dbReference>
<keyword evidence="6" id="KW-1185">Reference proteome</keyword>
<feature type="repeat" description="ANK" evidence="2">
    <location>
        <begin position="869"/>
        <end position="901"/>
    </location>
</feature>
<dbReference type="PANTHER" id="PTHR46082">
    <property type="entry name" value="ATP/GTP-BINDING PROTEIN-RELATED"/>
    <property type="match status" value="1"/>
</dbReference>
<feature type="domain" description="GPI inositol-deacylase winged helix" evidence="3">
    <location>
        <begin position="655"/>
        <end position="734"/>
    </location>
</feature>
<feature type="repeat" description="ANK" evidence="2">
    <location>
        <begin position="1068"/>
        <end position="1100"/>
    </location>
</feature>
<organism evidence="5 6">
    <name type="scientific">Aspergillus bertholletiae</name>
    <dbReference type="NCBI Taxonomy" id="1226010"/>
    <lineage>
        <taxon>Eukaryota</taxon>
        <taxon>Fungi</taxon>
        <taxon>Dikarya</taxon>
        <taxon>Ascomycota</taxon>
        <taxon>Pezizomycotina</taxon>
        <taxon>Eurotiomycetes</taxon>
        <taxon>Eurotiomycetidae</taxon>
        <taxon>Eurotiales</taxon>
        <taxon>Aspergillaceae</taxon>
        <taxon>Aspergillus</taxon>
        <taxon>Aspergillus subgen. Circumdati</taxon>
    </lineage>
</organism>
<dbReference type="SMART" id="SM00248">
    <property type="entry name" value="ANK"/>
    <property type="match status" value="16"/>
</dbReference>
<dbReference type="InterPro" id="IPR035994">
    <property type="entry name" value="Nucleoside_phosphorylase_sf"/>
</dbReference>
<evidence type="ECO:0000259" key="4">
    <source>
        <dbReference type="Pfam" id="PF24883"/>
    </source>
</evidence>
<dbReference type="InterPro" id="IPR054471">
    <property type="entry name" value="GPIID_WHD"/>
</dbReference>
<evidence type="ECO:0000256" key="1">
    <source>
        <dbReference type="ARBA" id="ARBA00022737"/>
    </source>
</evidence>
<name>A0A5N7B1F0_9EURO</name>
<dbReference type="SUPFAM" id="SSF48403">
    <property type="entry name" value="Ankyrin repeat"/>
    <property type="match status" value="3"/>
</dbReference>
<dbReference type="InterPro" id="IPR027417">
    <property type="entry name" value="P-loop_NTPase"/>
</dbReference>
<gene>
    <name evidence="5" type="ORF">BDV26DRAFT_295469</name>
</gene>
<reference evidence="5 6" key="1">
    <citation type="submission" date="2019-04" db="EMBL/GenBank/DDBJ databases">
        <title>Friends and foes A comparative genomics studyof 23 Aspergillus species from section Flavi.</title>
        <authorList>
            <consortium name="DOE Joint Genome Institute"/>
            <person name="Kjaerbolling I."/>
            <person name="Vesth T."/>
            <person name="Frisvad J.C."/>
            <person name="Nybo J.L."/>
            <person name="Theobald S."/>
            <person name="Kildgaard S."/>
            <person name="Isbrandt T."/>
            <person name="Kuo A."/>
            <person name="Sato A."/>
            <person name="Lyhne E.K."/>
            <person name="Kogle M.E."/>
            <person name="Wiebenga A."/>
            <person name="Kun R.S."/>
            <person name="Lubbers R.J."/>
            <person name="Makela M.R."/>
            <person name="Barry K."/>
            <person name="Chovatia M."/>
            <person name="Clum A."/>
            <person name="Daum C."/>
            <person name="Haridas S."/>
            <person name="He G."/>
            <person name="LaButti K."/>
            <person name="Lipzen A."/>
            <person name="Mondo S."/>
            <person name="Riley R."/>
            <person name="Salamov A."/>
            <person name="Simmons B.A."/>
            <person name="Magnuson J.K."/>
            <person name="Henrissat B."/>
            <person name="Mortensen U.H."/>
            <person name="Larsen T.O."/>
            <person name="Devries R.P."/>
            <person name="Grigoriev I.V."/>
            <person name="Machida M."/>
            <person name="Baker S.E."/>
            <person name="Andersen M.R."/>
        </authorList>
    </citation>
    <scope>NUCLEOTIDE SEQUENCE [LARGE SCALE GENOMIC DNA]</scope>
    <source>
        <strain evidence="5 6">IBT 29228</strain>
    </source>
</reference>
<feature type="repeat" description="ANK" evidence="2">
    <location>
        <begin position="902"/>
        <end position="934"/>
    </location>
</feature>
<dbReference type="Pfam" id="PF22939">
    <property type="entry name" value="WHD_GPIID"/>
    <property type="match status" value="1"/>
</dbReference>
<dbReference type="Gene3D" id="3.40.50.1580">
    <property type="entry name" value="Nucleoside phosphorylase domain"/>
    <property type="match status" value="1"/>
</dbReference>
<dbReference type="PROSITE" id="PS50088">
    <property type="entry name" value="ANK_REPEAT"/>
    <property type="match status" value="8"/>
</dbReference>
<dbReference type="SUPFAM" id="SSF52540">
    <property type="entry name" value="P-loop containing nucleoside triphosphate hydrolases"/>
    <property type="match status" value="1"/>
</dbReference>
<dbReference type="Gene3D" id="1.25.40.20">
    <property type="entry name" value="Ankyrin repeat-containing domain"/>
    <property type="match status" value="6"/>
</dbReference>
<dbReference type="EMBL" id="ML736271">
    <property type="protein sequence ID" value="KAE8374950.1"/>
    <property type="molecule type" value="Genomic_DNA"/>
</dbReference>
<feature type="repeat" description="ANK" evidence="2">
    <location>
        <begin position="1004"/>
        <end position="1036"/>
    </location>
</feature>
<dbReference type="GO" id="GO:0009116">
    <property type="term" value="P:nucleoside metabolic process"/>
    <property type="evidence" value="ECO:0007669"/>
    <property type="project" value="InterPro"/>
</dbReference>
<dbReference type="Proteomes" id="UP000326198">
    <property type="component" value="Unassembled WGS sequence"/>
</dbReference>
<dbReference type="InterPro" id="IPR036770">
    <property type="entry name" value="Ankyrin_rpt-contain_sf"/>
</dbReference>
<dbReference type="InterPro" id="IPR056884">
    <property type="entry name" value="NPHP3-like_N"/>
</dbReference>
<dbReference type="Gene3D" id="3.40.50.300">
    <property type="entry name" value="P-loop containing nucleotide triphosphate hydrolases"/>
    <property type="match status" value="1"/>
</dbReference>
<sequence>MSFRDEYTVGWICSIRKEYVAARCFLDEIFTKGCELPIDDNNDYTFGRLGSHLVVIAVLPNGVYGTCSAATVARDMLRSFQNIEIGLLVGIGGGAPSQSHDIRLGDVVVSTPCNNAGGVIQYDFGKRIQNKSFQDTGFVNMPPPHLLTAMNGLQAKYDGEGCRLEKSIANVLTTQKILQEEYQRPHPCTDKLYKSEFVRAQSDKVDSARPKCVLLIMKCLRRILPSLLSSLLRLGTDCDESVSNLVVRPPRTVTEGNPMIHYGLIASGNQLMKDALVRDRLAADKGVLCFEMEAAGVMNHFPCLVIRGICDYSDTHKNDQWQGYAAMVAAAYARDLLDHILPRQIRAGAERSREDEAIRKYFSGKDYSLQQKDYFDKWQKGTGEWLIKSKEFQNWMGQDSQTLFCPGIPGAGKTFVVSFVIDYLCQNYQRGLDMNVGIAYVYFEWKEPQISRHDLLLSLLSLLIRPSIPEAVRRFYKQHKKRATLPSSEDIMGMLISVIEGYKKTFIIVDALDECNGSVGSQSEVLATLFSLQDKTRANLFVTSRHIRTIETKFQQRGSIILEIHARDEDIRRYLDGHAAQLPNFVLENPEWEKKIKQAIIKAADGMFLLAYLHLRSLEPTVTVSEIKKILKMLPKVSDAYKQAYSRIKDRIRQQSTSRRELAARIISWIFRSRRPLRILELQHALAATENSSTIDLDSIPTIEVIVDVCAGLVTADQSRGIVRLVHYTAQEYIDRYWREWIPDADLNIVKTCMTYLSYDNFEKGPTTSVKEYWQRLNDSPFYEYVARYWGFHAKEVYLEAKQSISRFLRHGPALASAVQILLEENPIFGPLKNLEGIIGLHIAAYFGINQEVMDFLKDTPCTDTVDSAGRTAAHWAVMGEQVRTVEILLLKGFSVTATDIEMKSVLHYAASKGNGVMTRLLLSKGATTEIRDIDEQTPLLAAADKLGIAATKELLDAGAFVNAVNGMGQNALHLAVLAAKDQSAHLAELLLSRGIDASVCDIENMTPLHYAVATGNRQVADILLQAAVDINAGIERNLWTASMETGKRIYQKHEQAETAEKSITNVAGLTPLHFAACIGHCSMAEYLLSQGANPNLQSHDGDTPLHIALNRGVLDSAQRRLTNKDAWTDNTWQVELSTEYISDYEGEELHEIYEYIDAQRLKVLQTLLARSDIDVNVANTALDSPLHRIRYGDSGSEEVVQTLLTKGADAFTRNRKGQTALHLACHAGSSTNVCTFLDWGCSITNKDSEGLTALHHAVRQDNCDTVKVILNKDKEACRQLCIETDRQGRSLLHHHLKSSVCSLEIVTILLDHGVSVNNVDNNGDTPLSLYLGLKPSPRAAICLYLLQKGADTFWTNSKGENLAHLAMRSWKVDVEVLKVLLYHGVDLSAKDNSGKNILHHGAICGSASKDILDFIFEENLLNWNDRDEAGMTPFAYVLHESKKTQCPNTFASGRWKCTMENFCNLAEEKGVELEVEMQTQTCGC</sequence>
<protein>
    <submittedName>
        <fullName evidence="5">Ankyrin repeat-containing domain protein</fullName>
    </submittedName>
</protein>
<dbReference type="InterPro" id="IPR053137">
    <property type="entry name" value="NLR-like"/>
</dbReference>
<feature type="repeat" description="ANK" evidence="2">
    <location>
        <begin position="1217"/>
        <end position="1249"/>
    </location>
</feature>
<feature type="repeat" description="ANK" evidence="2">
    <location>
        <begin position="1288"/>
        <end position="1322"/>
    </location>
</feature>
<dbReference type="GO" id="GO:0003824">
    <property type="term" value="F:catalytic activity"/>
    <property type="evidence" value="ECO:0007669"/>
    <property type="project" value="InterPro"/>
</dbReference>
<accession>A0A5N7B1F0</accession>
<dbReference type="OrthoDB" id="1577640at2759"/>
<dbReference type="PANTHER" id="PTHR46082:SF11">
    <property type="entry name" value="AAA+ ATPASE DOMAIN-CONTAINING PROTEIN-RELATED"/>
    <property type="match status" value="1"/>
</dbReference>
<dbReference type="PROSITE" id="PS50297">
    <property type="entry name" value="ANK_REP_REGION"/>
    <property type="match status" value="5"/>
</dbReference>
<keyword evidence="2" id="KW-0040">ANK repeat</keyword>
<evidence type="ECO:0000256" key="2">
    <source>
        <dbReference type="PROSITE-ProRule" id="PRU00023"/>
    </source>
</evidence>
<proteinExistence type="predicted"/>
<feature type="domain" description="Nephrocystin 3-like N-terminal" evidence="4">
    <location>
        <begin position="381"/>
        <end position="545"/>
    </location>
</feature>